<dbReference type="Gene3D" id="1.50.10.20">
    <property type="match status" value="1"/>
</dbReference>
<dbReference type="PANTHER" id="PTHR11412:SF136">
    <property type="entry name" value="CD109 ANTIGEN"/>
    <property type="match status" value="1"/>
</dbReference>
<dbReference type="SUPFAM" id="SSF49410">
    <property type="entry name" value="Alpha-macroglobulin receptor domain"/>
    <property type="match status" value="1"/>
</dbReference>
<dbReference type="OrthoDB" id="5985200at2759"/>
<protein>
    <submittedName>
        <fullName evidence="3">CD109 antigen-like</fullName>
    </submittedName>
</protein>
<dbReference type="InterPro" id="IPR036595">
    <property type="entry name" value="A-macroglobulin_rcpt-bd_sf"/>
</dbReference>
<evidence type="ECO:0000313" key="4">
    <source>
        <dbReference type="Proteomes" id="UP001152795"/>
    </source>
</evidence>
<dbReference type="Gene3D" id="2.60.40.690">
    <property type="entry name" value="Alpha-macroglobulin, receptor-binding domain"/>
    <property type="match status" value="1"/>
</dbReference>
<comment type="caution">
    <text evidence="3">The sequence shown here is derived from an EMBL/GenBank/DDBJ whole genome shotgun (WGS) entry which is preliminary data.</text>
</comment>
<dbReference type="Proteomes" id="UP001152795">
    <property type="component" value="Unassembled WGS sequence"/>
</dbReference>
<dbReference type="SMART" id="SM01361">
    <property type="entry name" value="A2M_recep"/>
    <property type="match status" value="1"/>
</dbReference>
<dbReference type="Gene3D" id="2.60.120.1540">
    <property type="match status" value="1"/>
</dbReference>
<evidence type="ECO:0000256" key="2">
    <source>
        <dbReference type="ARBA" id="ARBA00022966"/>
    </source>
</evidence>
<evidence type="ECO:0000256" key="1">
    <source>
        <dbReference type="ARBA" id="ARBA00022729"/>
    </source>
</evidence>
<dbReference type="PANTHER" id="PTHR11412">
    <property type="entry name" value="MACROGLOBULIN / COMPLEMENT"/>
    <property type="match status" value="1"/>
</dbReference>
<dbReference type="SUPFAM" id="SSF48239">
    <property type="entry name" value="Terpenoid cyclases/Protein prenyltransferases"/>
    <property type="match status" value="1"/>
</dbReference>
<dbReference type="InterPro" id="IPR008930">
    <property type="entry name" value="Terpenoid_cyclase/PrenylTrfase"/>
</dbReference>
<dbReference type="Pfam" id="PF07677">
    <property type="entry name" value="A2M_recep"/>
    <property type="match status" value="1"/>
</dbReference>
<name>A0A6S7IJJ7_PARCT</name>
<dbReference type="InterPro" id="IPR011626">
    <property type="entry name" value="Alpha-macroglobulin_TED"/>
</dbReference>
<dbReference type="AlphaFoldDB" id="A0A6S7IJJ7"/>
<gene>
    <name evidence="3" type="ORF">PACLA_8A015690</name>
</gene>
<evidence type="ECO:0000313" key="3">
    <source>
        <dbReference type="EMBL" id="CAB4017443.1"/>
    </source>
</evidence>
<sequence length="437" mass="47660">MRSILSTQQNDGSFAESGHVSSYLQGGLKSSSPEALTAYVLVSLLESGDQSDGVKRGISQAVQFLKGKLRGMSDTYTLALVAYAFEVAADPAKETALTELMKKAIREDGTLHWEEASSGKTESSPWLRPYYRPRSADIEITSYILLAYTHRKDLQIGLPIAQWLAQQRNSIGGYSSTQDTVIGLQALSEFAPLVFSSDVSFTVNVKLSTEVSYDKTFQVTKDNLVVLQEEELPTVAGKVVISAQGKGIGVLQIGVTYNVKTAPTDNAFEVVVKVGSSDNNKVEARSCVKYTGDGDNSGMAILEFGLPSGFSLDQEDVNKLLSDVGNKIQRIETPGRKAVLYFDEVPKSNELCVDIKSVRTHAVGKAQPIPVVVYDYYKPEKRATTMYATQDDVSLCDVCTDCANCVPRTRGSGHATRAVSFSHVLVLIFTLLLYHIY</sequence>
<dbReference type="GO" id="GO:0005615">
    <property type="term" value="C:extracellular space"/>
    <property type="evidence" value="ECO:0007669"/>
    <property type="project" value="InterPro"/>
</dbReference>
<dbReference type="InterPro" id="IPR009048">
    <property type="entry name" value="A-macroglobulin_rcpt-bd"/>
</dbReference>
<keyword evidence="2" id="KW-0882">Thioester bond</keyword>
<dbReference type="InterPro" id="IPR050473">
    <property type="entry name" value="A2M/Complement_sys"/>
</dbReference>
<dbReference type="Pfam" id="PF07678">
    <property type="entry name" value="TED_complement"/>
    <property type="match status" value="1"/>
</dbReference>
<keyword evidence="1" id="KW-0732">Signal</keyword>
<reference evidence="3" key="1">
    <citation type="submission" date="2020-04" db="EMBL/GenBank/DDBJ databases">
        <authorList>
            <person name="Alioto T."/>
            <person name="Alioto T."/>
            <person name="Gomez Garrido J."/>
        </authorList>
    </citation>
    <scope>NUCLEOTIDE SEQUENCE</scope>
    <source>
        <strain evidence="3">A484AB</strain>
    </source>
</reference>
<accession>A0A6S7IJJ7</accession>
<organism evidence="3 4">
    <name type="scientific">Paramuricea clavata</name>
    <name type="common">Red gorgonian</name>
    <name type="synonym">Violescent sea-whip</name>
    <dbReference type="NCBI Taxonomy" id="317549"/>
    <lineage>
        <taxon>Eukaryota</taxon>
        <taxon>Metazoa</taxon>
        <taxon>Cnidaria</taxon>
        <taxon>Anthozoa</taxon>
        <taxon>Octocorallia</taxon>
        <taxon>Malacalcyonacea</taxon>
        <taxon>Plexauridae</taxon>
        <taxon>Paramuricea</taxon>
    </lineage>
</organism>
<keyword evidence="4" id="KW-1185">Reference proteome</keyword>
<proteinExistence type="predicted"/>
<dbReference type="EMBL" id="CACRXK020009549">
    <property type="protein sequence ID" value="CAB4017443.1"/>
    <property type="molecule type" value="Genomic_DNA"/>
</dbReference>